<dbReference type="AlphaFoldDB" id="A0A0E9QKM8"/>
<accession>A0A0E9QKM8</accession>
<reference evidence="1" key="2">
    <citation type="journal article" date="2015" name="Fish Shellfish Immunol.">
        <title>Early steps in the European eel (Anguilla anguilla)-Vibrio vulnificus interaction in the gills: Role of the RtxA13 toxin.</title>
        <authorList>
            <person name="Callol A."/>
            <person name="Pajuelo D."/>
            <person name="Ebbesson L."/>
            <person name="Teles M."/>
            <person name="MacKenzie S."/>
            <person name="Amaro C."/>
        </authorList>
    </citation>
    <scope>NUCLEOTIDE SEQUENCE</scope>
</reference>
<name>A0A0E9QKM8_ANGAN</name>
<dbReference type="EMBL" id="GBXM01091924">
    <property type="protein sequence ID" value="JAH16653.1"/>
    <property type="molecule type" value="Transcribed_RNA"/>
</dbReference>
<reference evidence="1" key="1">
    <citation type="submission" date="2014-11" db="EMBL/GenBank/DDBJ databases">
        <authorList>
            <person name="Amaro Gonzalez C."/>
        </authorList>
    </citation>
    <scope>NUCLEOTIDE SEQUENCE</scope>
</reference>
<evidence type="ECO:0000313" key="1">
    <source>
        <dbReference type="EMBL" id="JAH16653.1"/>
    </source>
</evidence>
<organism evidence="1">
    <name type="scientific">Anguilla anguilla</name>
    <name type="common">European freshwater eel</name>
    <name type="synonym">Muraena anguilla</name>
    <dbReference type="NCBI Taxonomy" id="7936"/>
    <lineage>
        <taxon>Eukaryota</taxon>
        <taxon>Metazoa</taxon>
        <taxon>Chordata</taxon>
        <taxon>Craniata</taxon>
        <taxon>Vertebrata</taxon>
        <taxon>Euteleostomi</taxon>
        <taxon>Actinopterygii</taxon>
        <taxon>Neopterygii</taxon>
        <taxon>Teleostei</taxon>
        <taxon>Anguilliformes</taxon>
        <taxon>Anguillidae</taxon>
        <taxon>Anguilla</taxon>
    </lineage>
</organism>
<protein>
    <submittedName>
        <fullName evidence="1">Uncharacterized protein</fullName>
    </submittedName>
</protein>
<proteinExistence type="predicted"/>
<sequence>MFFFAEIYTVTDINLLYQRGTLSHGVQAVRLRQWGFATARQAI</sequence>